<dbReference type="EMBL" id="CACTIH010005723">
    <property type="protein sequence ID" value="CAA3000964.1"/>
    <property type="molecule type" value="Genomic_DNA"/>
</dbReference>
<keyword evidence="1" id="KW-0472">Membrane</keyword>
<dbReference type="AlphaFoldDB" id="A0A8S0T7N2"/>
<organism evidence="2 3">
    <name type="scientific">Olea europaea subsp. europaea</name>
    <dbReference type="NCBI Taxonomy" id="158383"/>
    <lineage>
        <taxon>Eukaryota</taxon>
        <taxon>Viridiplantae</taxon>
        <taxon>Streptophyta</taxon>
        <taxon>Embryophyta</taxon>
        <taxon>Tracheophyta</taxon>
        <taxon>Spermatophyta</taxon>
        <taxon>Magnoliopsida</taxon>
        <taxon>eudicotyledons</taxon>
        <taxon>Gunneridae</taxon>
        <taxon>Pentapetalae</taxon>
        <taxon>asterids</taxon>
        <taxon>lamiids</taxon>
        <taxon>Lamiales</taxon>
        <taxon>Oleaceae</taxon>
        <taxon>Oleeae</taxon>
        <taxon>Olea</taxon>
    </lineage>
</organism>
<gene>
    <name evidence="2" type="ORF">OLEA9_A119384</name>
</gene>
<evidence type="ECO:0000313" key="2">
    <source>
        <dbReference type="EMBL" id="CAA3000964.1"/>
    </source>
</evidence>
<keyword evidence="3" id="KW-1185">Reference proteome</keyword>
<comment type="caution">
    <text evidence="2">The sequence shown here is derived from an EMBL/GenBank/DDBJ whole genome shotgun (WGS) entry which is preliminary data.</text>
</comment>
<dbReference type="Proteomes" id="UP000594638">
    <property type="component" value="Unassembled WGS sequence"/>
</dbReference>
<proteinExistence type="predicted"/>
<evidence type="ECO:0000256" key="1">
    <source>
        <dbReference type="SAM" id="Phobius"/>
    </source>
</evidence>
<feature type="transmembrane region" description="Helical" evidence="1">
    <location>
        <begin position="12"/>
        <end position="35"/>
    </location>
</feature>
<keyword evidence="1" id="KW-0812">Transmembrane</keyword>
<accession>A0A8S0T7N2</accession>
<keyword evidence="1" id="KW-1133">Transmembrane helix</keyword>
<evidence type="ECO:0008006" key="4">
    <source>
        <dbReference type="Google" id="ProtNLM"/>
    </source>
</evidence>
<reference evidence="2 3" key="1">
    <citation type="submission" date="2019-12" db="EMBL/GenBank/DDBJ databases">
        <authorList>
            <person name="Alioto T."/>
            <person name="Alioto T."/>
            <person name="Gomez Garrido J."/>
        </authorList>
    </citation>
    <scope>NUCLEOTIDE SEQUENCE [LARGE SCALE GENOMIC DNA]</scope>
</reference>
<protein>
    <recommendedName>
        <fullName evidence="4">EGF-like domain-containing protein</fullName>
    </recommendedName>
</protein>
<evidence type="ECO:0000313" key="3">
    <source>
        <dbReference type="Proteomes" id="UP000594638"/>
    </source>
</evidence>
<sequence>MLSLQLLKYVWSLATVVALITVLDSVVHLFIYPAVPYPDYFSRRQSENRLLPVSESIGLSVQFPADLNGAVFYHGAPWKAEIGQWLSGCNSNSNPVKIVENHMGIGLRLFALLIVTQQEPCAFAEKAPRLHDEPGGPRPNDWTKPDTVIFTTNASEPGWCNVDPAQAYASKTRSKEECNCNYDGLWGRFCECENGWYGADCSIPSLLSSIIECPIWLRDNLVKLNAIVEKKRPLIYVYDLPPEFNSLLLEGRHHKLDCVNRFYDHRNATIWTGQLYGAKCVTSLGKLVVVKLYKHLIRCFHFDKWLSMKVY</sequence>
<name>A0A8S0T7N2_OLEEU</name>
<dbReference type="Gramene" id="OE9A119384T1">
    <property type="protein sequence ID" value="OE9A119384C1"/>
    <property type="gene ID" value="OE9A119384"/>
</dbReference>
<dbReference type="OrthoDB" id="1924787at2759"/>